<evidence type="ECO:0000313" key="3">
    <source>
        <dbReference type="Proteomes" id="UP000054399"/>
    </source>
</evidence>
<dbReference type="RefSeq" id="XP_066612570.1">
    <property type="nucleotide sequence ID" value="XM_066759083.1"/>
</dbReference>
<dbReference type="GeneID" id="91991474"/>
<accession>A0ABR3BQR0</accession>
<evidence type="ECO:0000256" key="1">
    <source>
        <dbReference type="SAM" id="MobiDB-lite"/>
    </source>
</evidence>
<proteinExistence type="predicted"/>
<evidence type="ECO:0000313" key="2">
    <source>
        <dbReference type="EMBL" id="KAL0245486.1"/>
    </source>
</evidence>
<protein>
    <submittedName>
        <fullName evidence="2">Uncharacterized protein</fullName>
    </submittedName>
</protein>
<keyword evidence="3" id="KW-1185">Reference proteome</keyword>
<organism evidence="2 3">
    <name type="scientific">Cryptococcus tetragattii IND107</name>
    <dbReference type="NCBI Taxonomy" id="1296105"/>
    <lineage>
        <taxon>Eukaryota</taxon>
        <taxon>Fungi</taxon>
        <taxon>Dikarya</taxon>
        <taxon>Basidiomycota</taxon>
        <taxon>Agaricomycotina</taxon>
        <taxon>Tremellomycetes</taxon>
        <taxon>Tremellales</taxon>
        <taxon>Cryptococcaceae</taxon>
        <taxon>Cryptococcus</taxon>
        <taxon>Cryptococcus gattii species complex</taxon>
    </lineage>
</organism>
<feature type="region of interest" description="Disordered" evidence="1">
    <location>
        <begin position="150"/>
        <end position="169"/>
    </location>
</feature>
<feature type="region of interest" description="Disordered" evidence="1">
    <location>
        <begin position="61"/>
        <end position="95"/>
    </location>
</feature>
<feature type="compositionally biased region" description="Low complexity" evidence="1">
    <location>
        <begin position="260"/>
        <end position="286"/>
    </location>
</feature>
<gene>
    <name evidence="2" type="ORF">I308_104618</name>
</gene>
<reference evidence="2 3" key="2">
    <citation type="submission" date="2024-01" db="EMBL/GenBank/DDBJ databases">
        <title>Comparative genomics of Cryptococcus and Kwoniella reveals pathogenesis evolution and contrasting modes of karyotype evolution via chromosome fusion or intercentromeric recombination.</title>
        <authorList>
            <person name="Coelho M.A."/>
            <person name="David-Palma M."/>
            <person name="Shea T."/>
            <person name="Bowers K."/>
            <person name="Mcginley-Smith S."/>
            <person name="Mohammad A.W."/>
            <person name="Gnirke A."/>
            <person name="Yurkov A.M."/>
            <person name="Nowrousian M."/>
            <person name="Sun S."/>
            <person name="Cuomo C.A."/>
            <person name="Heitman J."/>
        </authorList>
    </citation>
    <scope>NUCLEOTIDE SEQUENCE [LARGE SCALE GENOMIC DNA]</scope>
    <source>
        <strain evidence="2 3">IND107</strain>
    </source>
</reference>
<comment type="caution">
    <text evidence="2">The sequence shown here is derived from an EMBL/GenBank/DDBJ whole genome shotgun (WGS) entry which is preliminary data.</text>
</comment>
<feature type="region of interest" description="Disordered" evidence="1">
    <location>
        <begin position="209"/>
        <end position="299"/>
    </location>
</feature>
<feature type="compositionally biased region" description="Low complexity" evidence="1">
    <location>
        <begin position="775"/>
        <end position="791"/>
    </location>
</feature>
<feature type="compositionally biased region" description="Polar residues" evidence="1">
    <location>
        <begin position="716"/>
        <end position="725"/>
    </location>
</feature>
<feature type="region of interest" description="Disordered" evidence="1">
    <location>
        <begin position="812"/>
        <end position="870"/>
    </location>
</feature>
<reference evidence="3" key="1">
    <citation type="submission" date="2015-01" db="EMBL/GenBank/DDBJ databases">
        <title>The Genome Sequence of Cryptococcus gattii MMRL2647.</title>
        <authorList>
            <consortium name="The Broad Institute Genomics Platform"/>
            <person name="Cuomo C."/>
            <person name="Litvintseva A."/>
            <person name="Chen Y."/>
            <person name="Heitman J."/>
            <person name="Sun S."/>
            <person name="Springer D."/>
            <person name="Dromer F."/>
            <person name="Young S."/>
            <person name="Zeng Q."/>
            <person name="Gargeya S."/>
            <person name="Abouelleil A."/>
            <person name="Alvarado L."/>
            <person name="Chapman S.B."/>
            <person name="Gainer-Dewar J."/>
            <person name="Goldberg J."/>
            <person name="Griggs A."/>
            <person name="Gujja S."/>
            <person name="Hansen M."/>
            <person name="Howarth C."/>
            <person name="Imamovic A."/>
            <person name="Larimer J."/>
            <person name="Murphy C."/>
            <person name="Naylor J."/>
            <person name="Pearson M."/>
            <person name="Priest M."/>
            <person name="Roberts A."/>
            <person name="Saif S."/>
            <person name="Shea T."/>
            <person name="Sykes S."/>
            <person name="Wortman J."/>
            <person name="Nusbaum C."/>
            <person name="Birren B."/>
        </authorList>
    </citation>
    <scope>NUCLEOTIDE SEQUENCE [LARGE SCALE GENOMIC DNA]</scope>
    <source>
        <strain evidence="3">IND107</strain>
    </source>
</reference>
<feature type="region of interest" description="Disordered" evidence="1">
    <location>
        <begin position="764"/>
        <end position="796"/>
    </location>
</feature>
<feature type="compositionally biased region" description="Basic residues" evidence="1">
    <location>
        <begin position="833"/>
        <end position="842"/>
    </location>
</feature>
<sequence length="993" mass="109606">MGPLRRQPAMFDLHGASRTVSVKCDKWDKDPWEQKEANHGTLNRLSTTALREVEVQKRIKEVRQGDKYPKASPMAKRSEPLLRRPTRSTDSPDTTTIVLEPRSRSFASARFEKTVMTYDHVPAISPCSDFGEGLSWVLGMSKPPQRFHASEYPESAYSTERPDLSVSEQPASHPMVREYTSMGWNGENIGNRFDSGKSLEELPLINANGLEGTKKGNSISPWCQVSRKRSQASPSSNSIRDHETRTHTPLHTLKGSKFKSCPGGLLLDPGGPSWPSSASFSPSSASPSPPSSSPSGNSFISSSMFNQSIRILTATTPQTRPRMTFLANASDISILAPSTIGIGCSSSVGTGRSGSLPESLEAECIDLTETGRRIWHANGSKGDKQHSWMSRMRTVGLETVEIIAEEIPSTQPLESDPVYLNSYSIPPVHAQSTLHTRPPVQEPKLKRAHTYANLKDVWKLASFPGGLIIAQPDEEPVEQENQALSPRVLKSPAVIHPPSLGSPIDILPLPVSSTIAPNSITVHNPPTSHSHSPVRSVPIYSPPDADEEHSHVCSFSSPQTGNIRKIRLSPFQATRNSLRGMLSKSFKSRSLAHAFDNAKQNSHQRGSSLKSKISGPLLVRSVRDEMDRRKSDKEWREEVLKDVVGRTLSSQFKLLEETAKQQRESLLVKDKTDQKASLFGTGLKTRIPIPETLSRAVSIKKKKDPTNADSCENKMKMNSGTRPNMESSLSLRMVTDETFNPKAEGLTSGHLGDPIIREDFKYRTPPLRLSGNGHPTSTSLLSPWSPTSPKSGETLSQSIDPSIIINDAIPCLDESPKSKRHGRTSSSPPPKPGRSKSWRVSRRSSILKLFKSKDSKHQNTSQDPLIPKKTASGTFTLTGSIRSSFLAITKHHIQTAEQEERSKCPRPPCVTPFFTLPLRTSIHQHIDLYRPLSRSRSSFELPSNLSPAKPLLDTLVARDDALGFLEGRNKMEQTVEVDIVKVLEWRKEVAKDI</sequence>
<dbReference type="EMBL" id="ATAM02000008">
    <property type="protein sequence ID" value="KAL0245486.1"/>
    <property type="molecule type" value="Genomic_DNA"/>
</dbReference>
<dbReference type="Proteomes" id="UP000054399">
    <property type="component" value="Unassembled WGS sequence"/>
</dbReference>
<feature type="region of interest" description="Disordered" evidence="1">
    <location>
        <begin position="701"/>
        <end position="725"/>
    </location>
</feature>
<name>A0ABR3BQR0_9TREE</name>